<dbReference type="EMBL" id="JAGIXG020000080">
    <property type="protein sequence ID" value="KAI6778159.1"/>
    <property type="molecule type" value="Genomic_DNA"/>
</dbReference>
<sequence length="187" mass="20873">MRFPLHALALFAGAFHLSAAIVISVPKYLDKCIDLPRSTDDLIQELGVDGFADSAFMAEHCETFNADHFDSINATPDAIAAFVDLHKVNPKGEYYDTMNSVYRQLFMELRKPLPNQDLTLVSQKWQEVGSLRDEEVDQVQILLDEVSAMKKTWLDFQDDVSGDASELYAAVTTLENSKNNGAGWVTP</sequence>
<protein>
    <submittedName>
        <fullName evidence="2">Uncharacterized protein</fullName>
    </submittedName>
</protein>
<comment type="caution">
    <text evidence="2">The sequence shown here is derived from an EMBL/GenBank/DDBJ whole genome shotgun (WGS) entry which is preliminary data.</text>
</comment>
<evidence type="ECO:0000313" key="3">
    <source>
        <dbReference type="Proteomes" id="UP001055219"/>
    </source>
</evidence>
<feature type="signal peptide" evidence="1">
    <location>
        <begin position="1"/>
        <end position="20"/>
    </location>
</feature>
<accession>A0A9Q0BBK5</accession>
<reference evidence="2" key="2">
    <citation type="submission" date="2022-07" db="EMBL/GenBank/DDBJ databases">
        <authorList>
            <person name="Goncalves M.F.M."/>
            <person name="Hilario S."/>
            <person name="Van De Peer Y."/>
            <person name="Esteves A.C."/>
            <person name="Alves A."/>
        </authorList>
    </citation>
    <scope>NUCLEOTIDE SEQUENCE</scope>
    <source>
        <strain evidence="2">MUM 19.33</strain>
    </source>
</reference>
<evidence type="ECO:0000256" key="1">
    <source>
        <dbReference type="SAM" id="SignalP"/>
    </source>
</evidence>
<name>A0A9Q0BBK5_9HYPO</name>
<organism evidence="2 3">
    <name type="scientific">Emericellopsis cladophorae</name>
    <dbReference type="NCBI Taxonomy" id="2686198"/>
    <lineage>
        <taxon>Eukaryota</taxon>
        <taxon>Fungi</taxon>
        <taxon>Dikarya</taxon>
        <taxon>Ascomycota</taxon>
        <taxon>Pezizomycotina</taxon>
        <taxon>Sordariomycetes</taxon>
        <taxon>Hypocreomycetidae</taxon>
        <taxon>Hypocreales</taxon>
        <taxon>Bionectriaceae</taxon>
        <taxon>Emericellopsis</taxon>
    </lineage>
</organism>
<dbReference type="GeneID" id="75833681"/>
<proteinExistence type="predicted"/>
<keyword evidence="1" id="KW-0732">Signal</keyword>
<reference evidence="2" key="1">
    <citation type="journal article" date="2021" name="J Fungi (Basel)">
        <title>Genomic and Metabolomic Analyses of the Marine Fungus Emericellopsis cladophorae: Insights into Saltwater Adaptability Mechanisms and Its Biosynthetic Potential.</title>
        <authorList>
            <person name="Goncalves M.F.M."/>
            <person name="Hilario S."/>
            <person name="Van de Peer Y."/>
            <person name="Esteves A.C."/>
            <person name="Alves A."/>
        </authorList>
    </citation>
    <scope>NUCLEOTIDE SEQUENCE</scope>
    <source>
        <strain evidence="2">MUM 19.33</strain>
    </source>
</reference>
<dbReference type="RefSeq" id="XP_051359015.1">
    <property type="nucleotide sequence ID" value="XM_051510066.1"/>
</dbReference>
<feature type="non-terminal residue" evidence="2">
    <location>
        <position position="187"/>
    </location>
</feature>
<feature type="chain" id="PRO_5040346051" evidence="1">
    <location>
        <begin position="21"/>
        <end position="187"/>
    </location>
</feature>
<dbReference type="Proteomes" id="UP001055219">
    <property type="component" value="Unassembled WGS sequence"/>
</dbReference>
<dbReference type="AlphaFoldDB" id="A0A9Q0BBK5"/>
<keyword evidence="3" id="KW-1185">Reference proteome</keyword>
<evidence type="ECO:0000313" key="2">
    <source>
        <dbReference type="EMBL" id="KAI6778159.1"/>
    </source>
</evidence>
<gene>
    <name evidence="2" type="ORF">J7T54_007205</name>
</gene>